<organism evidence="7 8">
    <name type="scientific">Microbacterium esteraromaticum</name>
    <dbReference type="NCBI Taxonomy" id="57043"/>
    <lineage>
        <taxon>Bacteria</taxon>
        <taxon>Bacillati</taxon>
        <taxon>Actinomycetota</taxon>
        <taxon>Actinomycetes</taxon>
        <taxon>Micrococcales</taxon>
        <taxon>Microbacteriaceae</taxon>
        <taxon>Microbacterium</taxon>
    </lineage>
</organism>
<name>A0A939DVM2_9MICO</name>
<dbReference type="InterPro" id="IPR051781">
    <property type="entry name" value="Metallo-dep_Hydrolase"/>
</dbReference>
<keyword evidence="5" id="KW-0378">Hydrolase</keyword>
<dbReference type="EMBL" id="JAEMWU010000001">
    <property type="protein sequence ID" value="MBN8204858.1"/>
    <property type="molecule type" value="Genomic_DNA"/>
</dbReference>
<comment type="similarity">
    <text evidence="3">Belongs to the metallo-dependent hydrolases superfamily. DHOase family. Class I DHOase subfamily.</text>
</comment>
<feature type="domain" description="Amidohydrolase-related" evidence="6">
    <location>
        <begin position="55"/>
        <end position="404"/>
    </location>
</feature>
<comment type="function">
    <text evidence="2">Catalyzes the reversible cyclization of carbamoyl aspartate to dihydroorotate.</text>
</comment>
<dbReference type="SUPFAM" id="SSF51556">
    <property type="entry name" value="Metallo-dependent hydrolases"/>
    <property type="match status" value="1"/>
</dbReference>
<proteinExistence type="inferred from homology"/>
<protein>
    <submittedName>
        <fullName evidence="7">Amidohydrolase family protein</fullName>
    </submittedName>
</protein>
<reference evidence="7" key="1">
    <citation type="submission" date="2020-12" db="EMBL/GenBank/DDBJ databases">
        <title>PHA producing bacteria isolated from mangrove.</title>
        <authorList>
            <person name="Zheng W."/>
            <person name="Yu S."/>
            <person name="Huang Y."/>
        </authorList>
    </citation>
    <scope>NUCLEOTIDE SEQUENCE</scope>
    <source>
        <strain evidence="7">GN8-5</strain>
    </source>
</reference>
<dbReference type="Gene3D" id="3.20.20.140">
    <property type="entry name" value="Metal-dependent hydrolases"/>
    <property type="match status" value="1"/>
</dbReference>
<comment type="caution">
    <text evidence="7">The sequence shown here is derived from an EMBL/GenBank/DDBJ whole genome shotgun (WGS) entry which is preliminary data.</text>
</comment>
<dbReference type="Proteomes" id="UP000664385">
    <property type="component" value="Unassembled WGS sequence"/>
</dbReference>
<dbReference type="InterPro" id="IPR002195">
    <property type="entry name" value="Dihydroorotase_CS"/>
</dbReference>
<dbReference type="GO" id="GO:0046872">
    <property type="term" value="F:metal ion binding"/>
    <property type="evidence" value="ECO:0007669"/>
    <property type="project" value="UniProtKB-KW"/>
</dbReference>
<evidence type="ECO:0000259" key="6">
    <source>
        <dbReference type="Pfam" id="PF01979"/>
    </source>
</evidence>
<dbReference type="AlphaFoldDB" id="A0A939DVM2"/>
<dbReference type="Gene3D" id="2.30.40.10">
    <property type="entry name" value="Urease, subunit C, domain 1"/>
    <property type="match status" value="1"/>
</dbReference>
<dbReference type="GO" id="GO:0016812">
    <property type="term" value="F:hydrolase activity, acting on carbon-nitrogen (but not peptide) bonds, in cyclic amides"/>
    <property type="evidence" value="ECO:0007669"/>
    <property type="project" value="InterPro"/>
</dbReference>
<evidence type="ECO:0000256" key="4">
    <source>
        <dbReference type="ARBA" id="ARBA00022723"/>
    </source>
</evidence>
<evidence type="ECO:0000256" key="3">
    <source>
        <dbReference type="ARBA" id="ARBA00010286"/>
    </source>
</evidence>
<sequence length="407" mass="43318">MSSALIVRGVTVLDGKGGRSSSPRDVLIEEGRITAVRPRISPAEDVREIDGTRRFLLPGFIDAHVHLRLPGTPINPATSLHEPPTLRLYRATKNMRATLRAGVTYVRDLGGIDYGAKMAVDYGEILGPRIVPALQAIGPTGGHTDYRTLGGFAQDRDTPGLSISPLADGPTEAVLRTRELHRAGAGVIKVMGTGGVWSPRDSPEHDGFSPEELSAIVKEATNRGLPVASHAQGINGIKNSIRAGVTSIEHGYSIDDEAIELMRSGGVWLVPTLLTGMTPPTGADVPDYARAKKVRLQQSLRNNISRAIEAGVKIAMGTDSGVVPHGRNLLELAHLVECGMTPMQAIVAGTSHAAELLGIDETVGSVEVGKDADLVITDVDPEHDVKALSDPRRIKIVMQRGRVVHAN</sequence>
<comment type="cofactor">
    <cofactor evidence="1">
        <name>Zn(2+)</name>
        <dbReference type="ChEBI" id="CHEBI:29105"/>
    </cofactor>
</comment>
<dbReference type="InterPro" id="IPR032466">
    <property type="entry name" value="Metal_Hydrolase"/>
</dbReference>
<accession>A0A939DVM2</accession>
<gene>
    <name evidence="7" type="ORF">JF543_02665</name>
</gene>
<dbReference type="PANTHER" id="PTHR43135:SF3">
    <property type="entry name" value="ALPHA-D-RIBOSE 1-METHYLPHOSPHONATE 5-TRIPHOSPHATE DIPHOSPHATASE"/>
    <property type="match status" value="1"/>
</dbReference>
<dbReference type="PROSITE" id="PS00482">
    <property type="entry name" value="DIHYDROOROTASE_1"/>
    <property type="match status" value="1"/>
</dbReference>
<dbReference type="PANTHER" id="PTHR43135">
    <property type="entry name" value="ALPHA-D-RIBOSE 1-METHYLPHOSPHONATE 5-TRIPHOSPHATE DIPHOSPHATASE"/>
    <property type="match status" value="1"/>
</dbReference>
<evidence type="ECO:0000313" key="8">
    <source>
        <dbReference type="Proteomes" id="UP000664385"/>
    </source>
</evidence>
<keyword evidence="4" id="KW-0479">Metal-binding</keyword>
<dbReference type="Pfam" id="PF01979">
    <property type="entry name" value="Amidohydro_1"/>
    <property type="match status" value="1"/>
</dbReference>
<dbReference type="InterPro" id="IPR006680">
    <property type="entry name" value="Amidohydro-rel"/>
</dbReference>
<evidence type="ECO:0000256" key="5">
    <source>
        <dbReference type="ARBA" id="ARBA00022801"/>
    </source>
</evidence>
<dbReference type="SUPFAM" id="SSF51338">
    <property type="entry name" value="Composite domain of metallo-dependent hydrolases"/>
    <property type="match status" value="1"/>
</dbReference>
<evidence type="ECO:0000256" key="1">
    <source>
        <dbReference type="ARBA" id="ARBA00001947"/>
    </source>
</evidence>
<dbReference type="RefSeq" id="WP_206822653.1">
    <property type="nucleotide sequence ID" value="NZ_JAEMWU010000001.1"/>
</dbReference>
<dbReference type="CDD" id="cd01299">
    <property type="entry name" value="Met_dep_hydrolase_A"/>
    <property type="match status" value="1"/>
</dbReference>
<evidence type="ECO:0000313" key="7">
    <source>
        <dbReference type="EMBL" id="MBN8204858.1"/>
    </source>
</evidence>
<evidence type="ECO:0000256" key="2">
    <source>
        <dbReference type="ARBA" id="ARBA00002368"/>
    </source>
</evidence>
<dbReference type="InterPro" id="IPR057744">
    <property type="entry name" value="OTAase-like"/>
</dbReference>
<dbReference type="InterPro" id="IPR011059">
    <property type="entry name" value="Metal-dep_hydrolase_composite"/>
</dbReference>